<organism evidence="1">
    <name type="scientific">Magallana gigas</name>
    <name type="common">Pacific oyster</name>
    <name type="synonym">Crassostrea gigas</name>
    <dbReference type="NCBI Taxonomy" id="29159"/>
    <lineage>
        <taxon>Eukaryota</taxon>
        <taxon>Metazoa</taxon>
        <taxon>Spiralia</taxon>
        <taxon>Lophotrochozoa</taxon>
        <taxon>Mollusca</taxon>
        <taxon>Bivalvia</taxon>
        <taxon>Autobranchia</taxon>
        <taxon>Pteriomorphia</taxon>
        <taxon>Ostreida</taxon>
        <taxon>Ostreoidea</taxon>
        <taxon>Ostreidae</taxon>
        <taxon>Magallana</taxon>
    </lineage>
</organism>
<reference evidence="1" key="1">
    <citation type="journal article" date="2012" name="Nature">
        <title>The oyster genome reveals stress adaptation and complexity of shell formation.</title>
        <authorList>
            <person name="Zhang G."/>
            <person name="Fang X."/>
            <person name="Guo X."/>
            <person name="Li L."/>
            <person name="Luo R."/>
            <person name="Xu F."/>
            <person name="Yang P."/>
            <person name="Zhang L."/>
            <person name="Wang X."/>
            <person name="Qi H."/>
            <person name="Xiong Z."/>
            <person name="Que H."/>
            <person name="Xie Y."/>
            <person name="Holland P.W."/>
            <person name="Paps J."/>
            <person name="Zhu Y."/>
            <person name="Wu F."/>
            <person name="Chen Y."/>
            <person name="Wang J."/>
            <person name="Peng C."/>
            <person name="Meng J."/>
            <person name="Yang L."/>
            <person name="Liu J."/>
            <person name="Wen B."/>
            <person name="Zhang N."/>
            <person name="Huang Z."/>
            <person name="Zhu Q."/>
            <person name="Feng Y."/>
            <person name="Mount A."/>
            <person name="Hedgecock D."/>
            <person name="Xu Z."/>
            <person name="Liu Y."/>
            <person name="Domazet-Loso T."/>
            <person name="Du Y."/>
            <person name="Sun X."/>
            <person name="Zhang S."/>
            <person name="Liu B."/>
            <person name="Cheng P."/>
            <person name="Jiang X."/>
            <person name="Li J."/>
            <person name="Fan D."/>
            <person name="Wang W."/>
            <person name="Fu W."/>
            <person name="Wang T."/>
            <person name="Wang B."/>
            <person name="Zhang J."/>
            <person name="Peng Z."/>
            <person name="Li Y."/>
            <person name="Li N."/>
            <person name="Wang J."/>
            <person name="Chen M."/>
            <person name="He Y."/>
            <person name="Tan F."/>
            <person name="Song X."/>
            <person name="Zheng Q."/>
            <person name="Huang R."/>
            <person name="Yang H."/>
            <person name="Du X."/>
            <person name="Chen L."/>
            <person name="Yang M."/>
            <person name="Gaffney P.M."/>
            <person name="Wang S."/>
            <person name="Luo L."/>
            <person name="She Z."/>
            <person name="Ming Y."/>
            <person name="Huang W."/>
            <person name="Zhang S."/>
            <person name="Huang B."/>
            <person name="Zhang Y."/>
            <person name="Qu T."/>
            <person name="Ni P."/>
            <person name="Miao G."/>
            <person name="Wang J."/>
            <person name="Wang Q."/>
            <person name="Steinberg C.E."/>
            <person name="Wang H."/>
            <person name="Li N."/>
            <person name="Qian L."/>
            <person name="Zhang G."/>
            <person name="Li Y."/>
            <person name="Yang H."/>
            <person name="Liu X."/>
            <person name="Wang J."/>
            <person name="Yin Y."/>
            <person name="Wang J."/>
        </authorList>
    </citation>
    <scope>NUCLEOTIDE SEQUENCE [LARGE SCALE GENOMIC DNA]</scope>
    <source>
        <strain evidence="1">05x7-T-G4-1.051#20</strain>
    </source>
</reference>
<proteinExistence type="predicted"/>
<protein>
    <submittedName>
        <fullName evidence="1">Uncharacterized protein</fullName>
    </submittedName>
</protein>
<name>K1P4Z8_MAGGI</name>
<sequence length="193" mass="21333">MIVNGTCINKTNGRIGATFVSVWTGVSSLVAVIWLGRSMYKQRQFSQPKFVALVVCFSDLIYSGMGCMLYTVFCNISVVHELLAIRRRIGPGSKVISFKEKLDHFKFMAIMTFVSVAYIVCSTPYLNKIVASDVILNGTCIKVPKSPSGASFVNTWTGVSNLVAVIWLDLSCDLAIHGSEQVWIPTRVRLLLE</sequence>
<dbReference type="EMBL" id="JH817979">
    <property type="protein sequence ID" value="EKC18712.1"/>
    <property type="molecule type" value="Genomic_DNA"/>
</dbReference>
<dbReference type="InParanoid" id="K1P4Z8"/>
<dbReference type="AlphaFoldDB" id="K1P4Z8"/>
<evidence type="ECO:0000313" key="1">
    <source>
        <dbReference type="EMBL" id="EKC18712.1"/>
    </source>
</evidence>
<gene>
    <name evidence="1" type="ORF">CGI_10011425</name>
</gene>
<accession>K1P4Z8</accession>
<dbReference type="HOGENOM" id="CLU_1410091_0_0_1"/>